<dbReference type="PANTHER" id="PTHR23100:SF0">
    <property type="entry name" value="ARGININE BIOSYNTHESIS BIFUNCTIONAL PROTEIN ARGJ, MITOCHONDRIAL"/>
    <property type="match status" value="1"/>
</dbReference>
<dbReference type="Proteomes" id="UP000263273">
    <property type="component" value="Unassembled WGS sequence"/>
</dbReference>
<dbReference type="Pfam" id="PF01960">
    <property type="entry name" value="ArgJ"/>
    <property type="match status" value="1"/>
</dbReference>
<organism evidence="2 3">
    <name type="scientific">Syntrophomonas wolfei</name>
    <dbReference type="NCBI Taxonomy" id="863"/>
    <lineage>
        <taxon>Bacteria</taxon>
        <taxon>Bacillati</taxon>
        <taxon>Bacillota</taxon>
        <taxon>Clostridia</taxon>
        <taxon>Eubacteriales</taxon>
        <taxon>Syntrophomonadaceae</taxon>
        <taxon>Syntrophomonas</taxon>
    </lineage>
</organism>
<dbReference type="InterPro" id="IPR016117">
    <property type="entry name" value="ArgJ-like_dom_sf"/>
</dbReference>
<proteinExistence type="predicted"/>
<feature type="non-terminal residue" evidence="2">
    <location>
        <position position="1"/>
    </location>
</feature>
<comment type="subunit">
    <text evidence="1">Heterotetramer of two alpha and two beta chains.</text>
</comment>
<name>A0A354YTH8_9FIRM</name>
<dbReference type="GO" id="GO:0006592">
    <property type="term" value="P:ornithine biosynthetic process"/>
    <property type="evidence" value="ECO:0007669"/>
    <property type="project" value="TreeGrafter"/>
</dbReference>
<dbReference type="Gene3D" id="3.30.2330.10">
    <property type="entry name" value="arginine biosynthesis bifunctional protein suprefamily"/>
    <property type="match status" value="1"/>
</dbReference>
<dbReference type="PANTHER" id="PTHR23100">
    <property type="entry name" value="ARGININE BIOSYNTHESIS BIFUNCTIONAL PROTEIN ARGJ"/>
    <property type="match status" value="1"/>
</dbReference>
<dbReference type="InterPro" id="IPR002813">
    <property type="entry name" value="Arg_biosynth_ArgJ"/>
</dbReference>
<evidence type="ECO:0000313" key="3">
    <source>
        <dbReference type="Proteomes" id="UP000263273"/>
    </source>
</evidence>
<dbReference type="AlphaFoldDB" id="A0A354YTH8"/>
<dbReference type="GO" id="GO:0004358">
    <property type="term" value="F:L-glutamate N-acetyltransferase activity, acting on acetyl-L-ornithine as donor"/>
    <property type="evidence" value="ECO:0007669"/>
    <property type="project" value="InterPro"/>
</dbReference>
<keyword evidence="2" id="KW-0808">Transferase</keyword>
<comment type="caution">
    <text evidence="2">The sequence shown here is derived from an EMBL/GenBank/DDBJ whole genome shotgun (WGS) entry which is preliminary data.</text>
</comment>
<dbReference type="SUPFAM" id="SSF56266">
    <property type="entry name" value="DmpA/ArgJ-like"/>
    <property type="match status" value="1"/>
</dbReference>
<feature type="non-terminal residue" evidence="2">
    <location>
        <position position="55"/>
    </location>
</feature>
<evidence type="ECO:0000313" key="2">
    <source>
        <dbReference type="EMBL" id="HBK52678.1"/>
    </source>
</evidence>
<reference evidence="2 3" key="1">
    <citation type="journal article" date="2018" name="Nat. Biotechnol.">
        <title>A standardized bacterial taxonomy based on genome phylogeny substantially revises the tree of life.</title>
        <authorList>
            <person name="Parks D.H."/>
            <person name="Chuvochina M."/>
            <person name="Waite D.W."/>
            <person name="Rinke C."/>
            <person name="Skarshewski A."/>
            <person name="Chaumeil P.A."/>
            <person name="Hugenholtz P."/>
        </authorList>
    </citation>
    <scope>NUCLEOTIDE SEQUENCE [LARGE SCALE GENOMIC DNA]</scope>
    <source>
        <strain evidence="2">UBA10948</strain>
    </source>
</reference>
<accession>A0A354YTH8</accession>
<gene>
    <name evidence="2" type="ORF">DDZ44_01895</name>
</gene>
<dbReference type="EMBL" id="DNZF01000040">
    <property type="protein sequence ID" value="HBK52678.1"/>
    <property type="molecule type" value="Genomic_DNA"/>
</dbReference>
<protein>
    <submittedName>
        <fullName evidence="2">Ornithine acetyltransferase</fullName>
    </submittedName>
</protein>
<dbReference type="GO" id="GO:0006526">
    <property type="term" value="P:L-arginine biosynthetic process"/>
    <property type="evidence" value="ECO:0007669"/>
    <property type="project" value="InterPro"/>
</dbReference>
<dbReference type="GO" id="GO:0004042">
    <property type="term" value="F:L-glutamate N-acetyltransferase activity"/>
    <property type="evidence" value="ECO:0007669"/>
    <property type="project" value="TreeGrafter"/>
</dbReference>
<evidence type="ECO:0000256" key="1">
    <source>
        <dbReference type="ARBA" id="ARBA00011475"/>
    </source>
</evidence>
<sequence length="55" mass="5968">DRDTSTNDMLVVLANALAGNPLIDEVDSEDYLLLQEALDYLCVSLAKKIARDGEG</sequence>